<dbReference type="GO" id="GO:0016757">
    <property type="term" value="F:glycosyltransferase activity"/>
    <property type="evidence" value="ECO:0007669"/>
    <property type="project" value="UniProtKB-KW"/>
</dbReference>
<keyword evidence="2" id="KW-0808">Transferase</keyword>
<protein>
    <submittedName>
        <fullName evidence="2">Glycosyltransferase</fullName>
        <ecNumber evidence="2">2.4.-.-</ecNumber>
    </submittedName>
</protein>
<dbReference type="Gene3D" id="3.90.550.10">
    <property type="entry name" value="Spore Coat Polysaccharide Biosynthesis Protein SpsA, Chain A"/>
    <property type="match status" value="1"/>
</dbReference>
<dbReference type="InterPro" id="IPR029044">
    <property type="entry name" value="Nucleotide-diphossugar_trans"/>
</dbReference>
<reference evidence="2 3" key="1">
    <citation type="submission" date="2022-11" db="EMBL/GenBank/DDBJ databases">
        <title>Spartinivicinus poritis sp. nov., isolated from scleractinian coral Porites lutea.</title>
        <authorList>
            <person name="Zhang G."/>
            <person name="Cai L."/>
            <person name="Wei Q."/>
        </authorList>
    </citation>
    <scope>NUCLEOTIDE SEQUENCE [LARGE SCALE GENOMIC DNA]</scope>
    <source>
        <strain evidence="2 3">A2-2</strain>
    </source>
</reference>
<proteinExistence type="predicted"/>
<comment type="caution">
    <text evidence="2">The sequence shown here is derived from an EMBL/GenBank/DDBJ whole genome shotgun (WGS) entry which is preliminary data.</text>
</comment>
<accession>A0ABT5U6V2</accession>
<dbReference type="SUPFAM" id="SSF53448">
    <property type="entry name" value="Nucleotide-diphospho-sugar transferases"/>
    <property type="match status" value="1"/>
</dbReference>
<name>A0ABT5U6V2_9GAMM</name>
<dbReference type="PANTHER" id="PTHR22916">
    <property type="entry name" value="GLYCOSYLTRANSFERASE"/>
    <property type="match status" value="1"/>
</dbReference>
<feature type="domain" description="Glycosyltransferase 2-like" evidence="1">
    <location>
        <begin position="9"/>
        <end position="147"/>
    </location>
</feature>
<evidence type="ECO:0000313" key="3">
    <source>
        <dbReference type="Proteomes" id="UP001528823"/>
    </source>
</evidence>
<evidence type="ECO:0000313" key="2">
    <source>
        <dbReference type="EMBL" id="MDE1461925.1"/>
    </source>
</evidence>
<evidence type="ECO:0000259" key="1">
    <source>
        <dbReference type="Pfam" id="PF00535"/>
    </source>
</evidence>
<keyword evidence="2" id="KW-0328">Glycosyltransferase</keyword>
<dbReference type="Proteomes" id="UP001528823">
    <property type="component" value="Unassembled WGS sequence"/>
</dbReference>
<dbReference type="EC" id="2.4.-.-" evidence="2"/>
<dbReference type="InterPro" id="IPR001173">
    <property type="entry name" value="Glyco_trans_2-like"/>
</dbReference>
<sequence>MHNSYPLVSVIISCYNHDKYITDCILSVVKQTYNNIELIVIDDGSSDESPRILHELSQQHGFYFKARDNKGLSASLNEAISLSKGKYICPLGSDDIILLDKIEKQVKFLENRPDIAVCGGNIICIDDYNNVKEKQRLKPYREVGFKKMLTQPKEGPAAPTVMIHSSALKEVNGFNTDIKLEDLNLWLKLTYKGFKIAVLSDILAYYREHDNNTYKNHRMMTEEIIKTYNNYRNEPEYPFVINQFLTSMFLKVSKYDPKYAIQILRQIDRKYYSFKLFKGMTYLITSWIKSKK</sequence>
<dbReference type="EMBL" id="JAPMOU010000007">
    <property type="protein sequence ID" value="MDE1461925.1"/>
    <property type="molecule type" value="Genomic_DNA"/>
</dbReference>
<organism evidence="2 3">
    <name type="scientific">Spartinivicinus poritis</name>
    <dbReference type="NCBI Taxonomy" id="2994640"/>
    <lineage>
        <taxon>Bacteria</taxon>
        <taxon>Pseudomonadati</taxon>
        <taxon>Pseudomonadota</taxon>
        <taxon>Gammaproteobacteria</taxon>
        <taxon>Oceanospirillales</taxon>
        <taxon>Zooshikellaceae</taxon>
        <taxon>Spartinivicinus</taxon>
    </lineage>
</organism>
<keyword evidence="3" id="KW-1185">Reference proteome</keyword>
<dbReference type="RefSeq" id="WP_274688284.1">
    <property type="nucleotide sequence ID" value="NZ_JAPMOU010000007.1"/>
</dbReference>
<dbReference type="Pfam" id="PF00535">
    <property type="entry name" value="Glycos_transf_2"/>
    <property type="match status" value="1"/>
</dbReference>
<gene>
    <name evidence="2" type="ORF">ORQ98_08070</name>
</gene>
<dbReference type="PANTHER" id="PTHR22916:SF3">
    <property type="entry name" value="UDP-GLCNAC:BETAGAL BETA-1,3-N-ACETYLGLUCOSAMINYLTRANSFERASE-LIKE PROTEIN 1"/>
    <property type="match status" value="1"/>
</dbReference>